<feature type="transmembrane region" description="Helical" evidence="7">
    <location>
        <begin position="259"/>
        <end position="278"/>
    </location>
</feature>
<feature type="transmembrane region" description="Helical" evidence="7">
    <location>
        <begin position="141"/>
        <end position="165"/>
    </location>
</feature>
<evidence type="ECO:0000256" key="6">
    <source>
        <dbReference type="ARBA" id="ARBA00023136"/>
    </source>
</evidence>
<evidence type="ECO:0000256" key="7">
    <source>
        <dbReference type="RuleBase" id="RU363032"/>
    </source>
</evidence>
<comment type="subcellular location">
    <subcellularLocation>
        <location evidence="1 7">Cell membrane</location>
        <topology evidence="1 7">Multi-pass membrane protein</topology>
    </subcellularLocation>
</comment>
<dbReference type="GO" id="GO:0005886">
    <property type="term" value="C:plasma membrane"/>
    <property type="evidence" value="ECO:0007669"/>
    <property type="project" value="UniProtKB-SubCell"/>
</dbReference>
<evidence type="ECO:0000256" key="2">
    <source>
        <dbReference type="ARBA" id="ARBA00022448"/>
    </source>
</evidence>
<evidence type="ECO:0000256" key="5">
    <source>
        <dbReference type="ARBA" id="ARBA00022989"/>
    </source>
</evidence>
<evidence type="ECO:0000256" key="4">
    <source>
        <dbReference type="ARBA" id="ARBA00022692"/>
    </source>
</evidence>
<organism evidence="9 10">
    <name type="scientific">Thermogymnomonas acidicola</name>
    <dbReference type="NCBI Taxonomy" id="399579"/>
    <lineage>
        <taxon>Archaea</taxon>
        <taxon>Methanobacteriati</taxon>
        <taxon>Thermoplasmatota</taxon>
        <taxon>Thermoplasmata</taxon>
        <taxon>Thermoplasmatales</taxon>
        <taxon>Thermogymnomonas</taxon>
    </lineage>
</organism>
<evidence type="ECO:0000259" key="8">
    <source>
        <dbReference type="PROSITE" id="PS50928"/>
    </source>
</evidence>
<dbReference type="AlphaFoldDB" id="A0AA37BSB3"/>
<dbReference type="PANTHER" id="PTHR43386">
    <property type="entry name" value="OLIGOPEPTIDE TRANSPORT SYSTEM PERMEASE PROTEIN APPC"/>
    <property type="match status" value="1"/>
</dbReference>
<dbReference type="Pfam" id="PF00528">
    <property type="entry name" value="BPD_transp_1"/>
    <property type="match status" value="1"/>
</dbReference>
<dbReference type="PANTHER" id="PTHR43386:SF1">
    <property type="entry name" value="D,D-DIPEPTIDE TRANSPORT SYSTEM PERMEASE PROTEIN DDPC-RELATED"/>
    <property type="match status" value="1"/>
</dbReference>
<feature type="transmembrane region" description="Helical" evidence="7">
    <location>
        <begin position="96"/>
        <end position="120"/>
    </location>
</feature>
<dbReference type="Pfam" id="PF12911">
    <property type="entry name" value="OppC_N"/>
    <property type="match status" value="1"/>
</dbReference>
<accession>A0AA37BSB3</accession>
<feature type="domain" description="ABC transmembrane type-1" evidence="8">
    <location>
        <begin position="92"/>
        <end position="282"/>
    </location>
</feature>
<dbReference type="InterPro" id="IPR025966">
    <property type="entry name" value="OppC_N"/>
</dbReference>
<keyword evidence="5 7" id="KW-1133">Transmembrane helix</keyword>
<dbReference type="InterPro" id="IPR050366">
    <property type="entry name" value="BP-dependent_transpt_permease"/>
</dbReference>
<keyword evidence="4 7" id="KW-0812">Transmembrane</keyword>
<dbReference type="InterPro" id="IPR000515">
    <property type="entry name" value="MetI-like"/>
</dbReference>
<protein>
    <submittedName>
        <fullName evidence="9">Diguanylate cyclase</fullName>
    </submittedName>
</protein>
<dbReference type="EMBL" id="BMNY01000002">
    <property type="protein sequence ID" value="GGM77236.1"/>
    <property type="molecule type" value="Genomic_DNA"/>
</dbReference>
<dbReference type="GO" id="GO:0055085">
    <property type="term" value="P:transmembrane transport"/>
    <property type="evidence" value="ECO:0007669"/>
    <property type="project" value="InterPro"/>
</dbReference>
<dbReference type="Gene3D" id="1.10.3720.10">
    <property type="entry name" value="MetI-like"/>
    <property type="match status" value="1"/>
</dbReference>
<gene>
    <name evidence="9" type="ORF">GCM10007108_14200</name>
</gene>
<proteinExistence type="inferred from homology"/>
<keyword evidence="6 7" id="KW-0472">Membrane</keyword>
<name>A0AA37BSB3_9ARCH</name>
<dbReference type="Proteomes" id="UP000632195">
    <property type="component" value="Unassembled WGS sequence"/>
</dbReference>
<sequence>MSEARVLGLVRRRREPGLKFEALRLFMHSPTGIAAIVILGIYVVLAAFGPYIAPYRPDQIDLAARILPPSPAHIMGTDEYGRDIFSRILYAIRLDLAIAFLSVTLGYALGVLIGLVSGYMGRITDNVAMRVMDILLAFPSILLAIAISIAIGQGFWTIVIAVTVVSLPGFARVSRSSVLSAKNELYVTAAVSIGASRAHIMLRHILPQTITPTIVLYALNLGNAILVAAGLSFLGVGIPPPTPELGAMVTEGLQFVVSGQWWVSVFPGLFIVFIVIAFNMLGDTIREVTDVTLRR</sequence>
<dbReference type="InterPro" id="IPR035906">
    <property type="entry name" value="MetI-like_sf"/>
</dbReference>
<dbReference type="RefSeq" id="WP_188681538.1">
    <property type="nucleotide sequence ID" value="NZ_BMNY01000002.1"/>
</dbReference>
<comment type="similarity">
    <text evidence="7">Belongs to the binding-protein-dependent transport system permease family.</text>
</comment>
<dbReference type="CDD" id="cd06261">
    <property type="entry name" value="TM_PBP2"/>
    <property type="match status" value="1"/>
</dbReference>
<feature type="transmembrane region" description="Helical" evidence="7">
    <location>
        <begin position="214"/>
        <end position="239"/>
    </location>
</feature>
<keyword evidence="10" id="KW-1185">Reference proteome</keyword>
<keyword evidence="3" id="KW-1003">Cell membrane</keyword>
<reference evidence="9" key="2">
    <citation type="submission" date="2022-09" db="EMBL/GenBank/DDBJ databases">
        <authorList>
            <person name="Sun Q."/>
            <person name="Ohkuma M."/>
        </authorList>
    </citation>
    <scope>NUCLEOTIDE SEQUENCE</scope>
    <source>
        <strain evidence="9">JCM 13583</strain>
    </source>
</reference>
<evidence type="ECO:0000256" key="3">
    <source>
        <dbReference type="ARBA" id="ARBA00022475"/>
    </source>
</evidence>
<dbReference type="PROSITE" id="PS50928">
    <property type="entry name" value="ABC_TM1"/>
    <property type="match status" value="1"/>
</dbReference>
<keyword evidence="2 7" id="KW-0813">Transport</keyword>
<reference evidence="9" key="1">
    <citation type="journal article" date="2014" name="Int. J. Syst. Evol. Microbiol.">
        <title>Complete genome sequence of Corynebacterium casei LMG S-19264T (=DSM 44701T), isolated from a smear-ripened cheese.</title>
        <authorList>
            <consortium name="US DOE Joint Genome Institute (JGI-PGF)"/>
            <person name="Walter F."/>
            <person name="Albersmeier A."/>
            <person name="Kalinowski J."/>
            <person name="Ruckert C."/>
        </authorList>
    </citation>
    <scope>NUCLEOTIDE SEQUENCE</scope>
    <source>
        <strain evidence="9">JCM 13583</strain>
    </source>
</reference>
<comment type="caution">
    <text evidence="9">The sequence shown here is derived from an EMBL/GenBank/DDBJ whole genome shotgun (WGS) entry which is preliminary data.</text>
</comment>
<evidence type="ECO:0000313" key="10">
    <source>
        <dbReference type="Proteomes" id="UP000632195"/>
    </source>
</evidence>
<evidence type="ECO:0000313" key="9">
    <source>
        <dbReference type="EMBL" id="GGM77236.1"/>
    </source>
</evidence>
<dbReference type="SUPFAM" id="SSF161098">
    <property type="entry name" value="MetI-like"/>
    <property type="match status" value="1"/>
</dbReference>
<feature type="transmembrane region" description="Helical" evidence="7">
    <location>
        <begin position="33"/>
        <end position="53"/>
    </location>
</feature>
<evidence type="ECO:0000256" key="1">
    <source>
        <dbReference type="ARBA" id="ARBA00004651"/>
    </source>
</evidence>